<protein>
    <submittedName>
        <fullName evidence="1">Uncharacterized protein</fullName>
    </submittedName>
</protein>
<dbReference type="Proteomes" id="UP000016587">
    <property type="component" value="Chromosome"/>
</dbReference>
<dbReference type="STRING" id="1121448.DGI_2010"/>
<reference evidence="2" key="2">
    <citation type="submission" date="2013-07" db="EMBL/GenBank/DDBJ databases">
        <authorList>
            <person name="Morais-Silva F.O."/>
            <person name="Rezende A.M."/>
            <person name="Pimentel C."/>
            <person name="Resende D.M."/>
            <person name="Santos C.I."/>
            <person name="Clemente C."/>
            <person name="de Oliveira L.M."/>
            <person name="da Silva S.M."/>
            <person name="Costa D.A."/>
            <person name="Varela-Raposo A."/>
            <person name="Horacio E.C.A."/>
            <person name="Matos M."/>
            <person name="Flores O."/>
            <person name="Ruiz J.C."/>
            <person name="Rodrigues-Pousada C."/>
        </authorList>
    </citation>
    <scope>NUCLEOTIDE SEQUENCE [LARGE SCALE GENOMIC DNA]</scope>
    <source>
        <strain evidence="2">ATCC 19364 / DSM 1382 / NCIMB 9332 / VKM B-1759</strain>
    </source>
</reference>
<gene>
    <name evidence="1" type="ORF">DGI_2010</name>
</gene>
<dbReference type="PATRIC" id="fig|1121448.10.peg.1967"/>
<dbReference type="RefSeq" id="WP_021760682.1">
    <property type="nucleotide sequence ID" value="NC_022444.1"/>
</dbReference>
<evidence type="ECO:0000313" key="1">
    <source>
        <dbReference type="EMBL" id="AGW13784.1"/>
    </source>
</evidence>
<keyword evidence="2" id="KW-1185">Reference proteome</keyword>
<evidence type="ECO:0000313" key="2">
    <source>
        <dbReference type="Proteomes" id="UP000016587"/>
    </source>
</evidence>
<sequence>MTELDILALAIVAAGFAIRAAHRNFLRFLHGLEDDLRDHGE</sequence>
<accession>T2GC81</accession>
<dbReference type="HOGENOM" id="CLU_3268991_0_0_7"/>
<dbReference type="KEGG" id="dgg:DGI_2010"/>
<organism evidence="1 2">
    <name type="scientific">Megalodesulfovibrio gigas (strain ATCC 19364 / DSM 1382 / NCIMB 9332 / VKM B-1759)</name>
    <name type="common">Desulfovibrio gigas</name>
    <dbReference type="NCBI Taxonomy" id="1121448"/>
    <lineage>
        <taxon>Bacteria</taxon>
        <taxon>Pseudomonadati</taxon>
        <taxon>Thermodesulfobacteriota</taxon>
        <taxon>Desulfovibrionia</taxon>
        <taxon>Desulfovibrionales</taxon>
        <taxon>Desulfovibrionaceae</taxon>
        <taxon>Megalodesulfovibrio</taxon>
    </lineage>
</organism>
<reference evidence="1 2" key="1">
    <citation type="journal article" date="2013" name="J. Bacteriol.">
        <title>Roles of HynAB and Ech, the only two hydrogenases found in the model sulfate reducer Desulfovibrio gigas.</title>
        <authorList>
            <person name="Morais-Silva F.O."/>
            <person name="Santos C.I."/>
            <person name="Rodrigues R."/>
            <person name="Pereira I.A."/>
            <person name="Rodrigues-Pousada C."/>
        </authorList>
    </citation>
    <scope>NUCLEOTIDE SEQUENCE [LARGE SCALE GENOMIC DNA]</scope>
    <source>
        <strain evidence="2">ATCC 19364 / DSM 1382 / NCIMB 9332 / VKM B-1759</strain>
    </source>
</reference>
<dbReference type="AlphaFoldDB" id="T2GC81"/>
<proteinExistence type="predicted"/>
<name>T2GC81_MEGG1</name>
<dbReference type="EMBL" id="CP006585">
    <property type="protein sequence ID" value="AGW13784.1"/>
    <property type="molecule type" value="Genomic_DNA"/>
</dbReference>